<dbReference type="Pfam" id="PF00534">
    <property type="entry name" value="Glycos_transf_1"/>
    <property type="match status" value="1"/>
</dbReference>
<evidence type="ECO:0000259" key="1">
    <source>
        <dbReference type="Pfam" id="PF00534"/>
    </source>
</evidence>
<dbReference type="GO" id="GO:0016757">
    <property type="term" value="F:glycosyltransferase activity"/>
    <property type="evidence" value="ECO:0007669"/>
    <property type="project" value="UniProtKB-KW"/>
</dbReference>
<dbReference type="InterPro" id="IPR052622">
    <property type="entry name" value="Glycosyltransferase_G1"/>
</dbReference>
<dbReference type="EMBL" id="CP162551">
    <property type="protein sequence ID" value="XDI36784.1"/>
    <property type="molecule type" value="Genomic_DNA"/>
</dbReference>
<dbReference type="PANTHER" id="PTHR46660:SF2">
    <property type="entry name" value="GLYCOSYLTRANSFERASE 1 DOMAIN-CONTAINING PROTEIN 1"/>
    <property type="match status" value="1"/>
</dbReference>
<dbReference type="Gene3D" id="3.40.50.2000">
    <property type="entry name" value="Glycogen Phosphorylase B"/>
    <property type="match status" value="2"/>
</dbReference>
<accession>A0AB39BSR8</accession>
<evidence type="ECO:0000313" key="2">
    <source>
        <dbReference type="EMBL" id="XDI36784.1"/>
    </source>
</evidence>
<organism evidence="2">
    <name type="scientific">Alkalihalophilus sp. As8PL</name>
    <dbReference type="NCBI Taxonomy" id="3237103"/>
    <lineage>
        <taxon>Bacteria</taxon>
        <taxon>Bacillati</taxon>
        <taxon>Bacillota</taxon>
        <taxon>Bacilli</taxon>
        <taxon>Bacillales</taxon>
        <taxon>Bacillaceae</taxon>
        <taxon>Alkalihalophilus</taxon>
    </lineage>
</organism>
<dbReference type="SUPFAM" id="SSF53756">
    <property type="entry name" value="UDP-Glycosyltransferase/glycogen phosphorylase"/>
    <property type="match status" value="1"/>
</dbReference>
<reference evidence="2" key="1">
    <citation type="submission" date="2024-07" db="EMBL/GenBank/DDBJ databases">
        <title>Identification and characteristics of an arsenic-resistant bacterial isolate, which belongs to a novel species.</title>
        <authorList>
            <person name="Juszczyk A."/>
            <person name="Kowalczyk A."/>
            <person name="Was K."/>
            <person name="Kosowicz W."/>
            <person name="Budzyn A."/>
            <person name="Latowski D."/>
        </authorList>
    </citation>
    <scope>NUCLEOTIDE SEQUENCE</scope>
    <source>
        <strain evidence="2">As8PL</strain>
    </source>
</reference>
<feature type="domain" description="Glycosyl transferase family 1" evidence="1">
    <location>
        <begin position="152"/>
        <end position="311"/>
    </location>
</feature>
<dbReference type="EC" id="2.4.-.-" evidence="2"/>
<dbReference type="CDD" id="cd03801">
    <property type="entry name" value="GT4_PimA-like"/>
    <property type="match status" value="1"/>
</dbReference>
<dbReference type="AlphaFoldDB" id="A0AB39BSR8"/>
<keyword evidence="2" id="KW-0328">Glycosyltransferase</keyword>
<dbReference type="PANTHER" id="PTHR46660">
    <property type="match status" value="1"/>
</dbReference>
<protein>
    <submittedName>
        <fullName evidence="2">Glycosyltransferase</fullName>
        <ecNumber evidence="2">2.4.-.-</ecNumber>
    </submittedName>
</protein>
<proteinExistence type="predicted"/>
<name>A0AB39BSR8_9BACI</name>
<dbReference type="InterPro" id="IPR001296">
    <property type="entry name" value="Glyco_trans_1"/>
</dbReference>
<keyword evidence="2" id="KW-0808">Transferase</keyword>
<sequence length="339" mass="38831">MKILFFTPYYNQNRGNATTAKRIVHGLRLMDIEVFVFAYEEENWSHQWQQILLAVDLYHILHLRRFASWQKQQEITLEKPYVLTSGGTDINEDLADTYARDLMGNVADDSCSVTVFTEDGKRKIEDSYPELVERTHVIPQSIWLPDAKQTTNELPKGDPVIVLPAGLRAVKDIFYVWEAFKELAADYPELKVVFVGAALDDSLLTEVREREKNNSWFSYIGEVSLEEMHHIYEQADIVINSSLSEGQPTALLEAMHVGKVVIARDIPGNRSVVIDQDTGFLFHSNQQFKEIICELMSDPLKASNVAEQGRRYVAKHHQLTAEISAYVDVYRHCIRKAIN</sequence>
<dbReference type="RefSeq" id="WP_368504170.1">
    <property type="nucleotide sequence ID" value="NZ_CP162551.1"/>
</dbReference>
<gene>
    <name evidence="2" type="ORF">AB3N04_19260</name>
</gene>